<dbReference type="CDD" id="cd17535">
    <property type="entry name" value="REC_NarL-like"/>
    <property type="match status" value="1"/>
</dbReference>
<evidence type="ECO:0000259" key="8">
    <source>
        <dbReference type="PROSITE" id="PS50110"/>
    </source>
</evidence>
<feature type="domain" description="Response regulatory" evidence="8">
    <location>
        <begin position="10"/>
        <end position="182"/>
    </location>
</feature>
<keyword evidence="1 5" id="KW-0597">Phosphoprotein</keyword>
<dbReference type="InterPro" id="IPR058245">
    <property type="entry name" value="NreC/VraR/RcsB-like_REC"/>
</dbReference>
<organism evidence="9 10">
    <name type="scientific">Corynebacterium atypicum</name>
    <dbReference type="NCBI Taxonomy" id="191610"/>
    <lineage>
        <taxon>Bacteria</taxon>
        <taxon>Bacillati</taxon>
        <taxon>Actinomycetota</taxon>
        <taxon>Actinomycetes</taxon>
        <taxon>Mycobacteriales</taxon>
        <taxon>Corynebacteriaceae</taxon>
        <taxon>Corynebacterium</taxon>
    </lineage>
</organism>
<dbReference type="InterPro" id="IPR016032">
    <property type="entry name" value="Sig_transdc_resp-reg_C-effctor"/>
</dbReference>
<dbReference type="SUPFAM" id="SSF52172">
    <property type="entry name" value="CheY-like"/>
    <property type="match status" value="2"/>
</dbReference>
<evidence type="ECO:0000256" key="3">
    <source>
        <dbReference type="ARBA" id="ARBA00023125"/>
    </source>
</evidence>
<evidence type="ECO:0000313" key="10">
    <source>
        <dbReference type="Proteomes" id="UP000028504"/>
    </source>
</evidence>
<name>A0ABM5QKT3_9CORY</name>
<dbReference type="PROSITE" id="PS00622">
    <property type="entry name" value="HTH_LUXR_1"/>
    <property type="match status" value="1"/>
</dbReference>
<dbReference type="SMART" id="SM00421">
    <property type="entry name" value="HTH_LUXR"/>
    <property type="match status" value="1"/>
</dbReference>
<evidence type="ECO:0000256" key="4">
    <source>
        <dbReference type="ARBA" id="ARBA00023163"/>
    </source>
</evidence>
<dbReference type="PRINTS" id="PR00038">
    <property type="entry name" value="HTHLUXR"/>
</dbReference>
<gene>
    <name evidence="9" type="ORF">CATYP_00260</name>
</gene>
<evidence type="ECO:0000259" key="7">
    <source>
        <dbReference type="PROSITE" id="PS50043"/>
    </source>
</evidence>
<feature type="region of interest" description="Disordered" evidence="6">
    <location>
        <begin position="62"/>
        <end position="106"/>
    </location>
</feature>
<evidence type="ECO:0000256" key="2">
    <source>
        <dbReference type="ARBA" id="ARBA00023015"/>
    </source>
</evidence>
<feature type="compositionally biased region" description="Low complexity" evidence="6">
    <location>
        <begin position="70"/>
        <end position="90"/>
    </location>
</feature>
<dbReference type="PROSITE" id="PS50110">
    <property type="entry name" value="RESPONSE_REGULATORY"/>
    <property type="match status" value="1"/>
</dbReference>
<evidence type="ECO:0000256" key="6">
    <source>
        <dbReference type="SAM" id="MobiDB-lite"/>
    </source>
</evidence>
<dbReference type="PANTHER" id="PTHR43214">
    <property type="entry name" value="TWO-COMPONENT RESPONSE REGULATOR"/>
    <property type="match status" value="1"/>
</dbReference>
<dbReference type="InterPro" id="IPR011006">
    <property type="entry name" value="CheY-like_superfamily"/>
</dbReference>
<feature type="modified residue" description="4-aspartylphosphate" evidence="5">
    <location>
        <position position="118"/>
    </location>
</feature>
<keyword evidence="4" id="KW-0804">Transcription</keyword>
<dbReference type="Pfam" id="PF00072">
    <property type="entry name" value="Response_reg"/>
    <property type="match status" value="1"/>
</dbReference>
<keyword evidence="10" id="KW-1185">Reference proteome</keyword>
<dbReference type="CDD" id="cd06170">
    <property type="entry name" value="LuxR_C_like"/>
    <property type="match status" value="1"/>
</dbReference>
<dbReference type="EMBL" id="CP008944">
    <property type="protein sequence ID" value="AIG63397.1"/>
    <property type="molecule type" value="Genomic_DNA"/>
</dbReference>
<keyword evidence="3" id="KW-0238">DNA-binding</keyword>
<reference evidence="9 10" key="1">
    <citation type="submission" date="2014-07" db="EMBL/GenBank/DDBJ databases">
        <title>Complete genome sequence of Corynebacterium atypicum DSM 44849: identifiction of the mycolic acid biosynthesis genes.</title>
        <authorList>
            <person name="Tippelt A."/>
            <person name="Mollmann S."/>
            <person name="Albersmeier A."/>
            <person name="Jaenicke S."/>
            <person name="Ruckert C."/>
            <person name="Tauch A."/>
        </authorList>
    </citation>
    <scope>NUCLEOTIDE SEQUENCE [LARGE SCALE GENOMIC DNA]</scope>
    <source>
        <strain evidence="9 10">R2070</strain>
    </source>
</reference>
<dbReference type="Proteomes" id="UP000028504">
    <property type="component" value="Chromosome"/>
</dbReference>
<dbReference type="InterPro" id="IPR001789">
    <property type="entry name" value="Sig_transdc_resp-reg_receiver"/>
</dbReference>
<protein>
    <submittedName>
        <fullName evidence="9">LuxR family transcriptional regulator</fullName>
    </submittedName>
</protein>
<dbReference type="SUPFAM" id="SSF46894">
    <property type="entry name" value="C-terminal effector domain of the bipartite response regulators"/>
    <property type="match status" value="1"/>
</dbReference>
<evidence type="ECO:0000256" key="5">
    <source>
        <dbReference type="PROSITE-ProRule" id="PRU00169"/>
    </source>
</evidence>
<dbReference type="Gene3D" id="3.40.50.2300">
    <property type="match status" value="2"/>
</dbReference>
<proteinExistence type="predicted"/>
<dbReference type="PROSITE" id="PS50043">
    <property type="entry name" value="HTH_LUXR_2"/>
    <property type="match status" value="1"/>
</dbReference>
<feature type="domain" description="HTH luxR-type" evidence="7">
    <location>
        <begin position="200"/>
        <end position="265"/>
    </location>
</feature>
<sequence>MNQAQPHYVRVMLIDDHPVVRAGLRAILDSFDDVAVVAEGSRGEEAIELAAQLAENTRPAAGINAGGEVSMSSRPGSAPGASSIPGGEAATASHWDGGSIDRSRPVSWPGPVDVVVMDLQMPGIGGVEATRRLRAAGGPPVLVLTTYDTQADILAAISAGALGYLLKDAPEDELHRAVIATARGDRTLSPEVATALAERVSAPFEALSAREIEILAALETGASNKQIAQQLFISLATVKTHLVHIYQKLGVDNRTAAISAARARKLI</sequence>
<dbReference type="InterPro" id="IPR000792">
    <property type="entry name" value="Tscrpt_reg_LuxR_C"/>
</dbReference>
<dbReference type="InterPro" id="IPR039420">
    <property type="entry name" value="WalR-like"/>
</dbReference>
<dbReference type="PANTHER" id="PTHR43214:SF24">
    <property type="entry name" value="TRANSCRIPTIONAL REGULATORY PROTEIN NARL-RELATED"/>
    <property type="match status" value="1"/>
</dbReference>
<keyword evidence="2" id="KW-0805">Transcription regulation</keyword>
<evidence type="ECO:0000313" key="9">
    <source>
        <dbReference type="EMBL" id="AIG63397.1"/>
    </source>
</evidence>
<dbReference type="RefSeq" id="WP_038603962.1">
    <property type="nucleotide sequence ID" value="NZ_CP008944.1"/>
</dbReference>
<dbReference type="SMART" id="SM00448">
    <property type="entry name" value="REC"/>
    <property type="match status" value="1"/>
</dbReference>
<evidence type="ECO:0000256" key="1">
    <source>
        <dbReference type="ARBA" id="ARBA00022553"/>
    </source>
</evidence>
<accession>A0ABM5QKT3</accession>
<dbReference type="Pfam" id="PF00196">
    <property type="entry name" value="GerE"/>
    <property type="match status" value="1"/>
</dbReference>